<gene>
    <name evidence="1" type="ORF">GGQ72_004383</name>
</gene>
<dbReference type="RefSeq" id="WP_165130347.1">
    <property type="nucleotide sequence ID" value="NZ_CP049247.1"/>
</dbReference>
<organism evidence="1 2">
    <name type="scientific">Rhizobium rhizoryzae</name>
    <dbReference type="NCBI Taxonomy" id="451876"/>
    <lineage>
        <taxon>Bacteria</taxon>
        <taxon>Pseudomonadati</taxon>
        <taxon>Pseudomonadota</taxon>
        <taxon>Alphaproteobacteria</taxon>
        <taxon>Hyphomicrobiales</taxon>
        <taxon>Rhizobiaceae</taxon>
        <taxon>Rhizobium/Agrobacterium group</taxon>
        <taxon>Rhizobium</taxon>
    </lineage>
</organism>
<dbReference type="AlphaFoldDB" id="A0A7W6LKL6"/>
<evidence type="ECO:0000313" key="2">
    <source>
        <dbReference type="Proteomes" id="UP000519897"/>
    </source>
</evidence>
<dbReference type="InterPro" id="IPR006521">
    <property type="entry name" value="Tail_protein_I"/>
</dbReference>
<protein>
    <submittedName>
        <fullName evidence="1">P2-related tail formation protein</fullName>
    </submittedName>
</protein>
<dbReference type="EMBL" id="JACIEC010000012">
    <property type="protein sequence ID" value="MBB4145817.1"/>
    <property type="molecule type" value="Genomic_DNA"/>
</dbReference>
<dbReference type="NCBIfam" id="TIGR01634">
    <property type="entry name" value="tail_P2_I"/>
    <property type="match status" value="1"/>
</dbReference>
<evidence type="ECO:0000313" key="1">
    <source>
        <dbReference type="EMBL" id="MBB4145817.1"/>
    </source>
</evidence>
<accession>A0A7W6LKL6</accession>
<proteinExistence type="predicted"/>
<dbReference type="Pfam" id="PF09684">
    <property type="entry name" value="Tail_P2_I"/>
    <property type="match status" value="1"/>
</dbReference>
<reference evidence="1 2" key="1">
    <citation type="submission" date="2020-08" db="EMBL/GenBank/DDBJ databases">
        <title>Genomic Encyclopedia of Type Strains, Phase IV (KMG-IV): sequencing the most valuable type-strain genomes for metagenomic binning, comparative biology and taxonomic classification.</title>
        <authorList>
            <person name="Goeker M."/>
        </authorList>
    </citation>
    <scope>NUCLEOTIDE SEQUENCE [LARGE SCALE GENOMIC DNA]</scope>
    <source>
        <strain evidence="1 2">DSM 29514</strain>
    </source>
</reference>
<keyword evidence="2" id="KW-1185">Reference proteome</keyword>
<sequence length="219" mass="24355">MGDVKTLLPSSSGAFEHALAAGMSDDLPVPYVDLLNPYTTRPDLLKWLGYQASLDLWFDDWSIERKREAVAQAMGVSTLYEGELAALKTTRGGAIRYLALVDAELVDAISYPALAIFDEGFFDDAIFDHPPFQSTYLVKLETAEPNAAFMDGAYSDEDFFGEVDLEPFERALKALRANKGDDHTELLVDFQNRRVLTAGDRVRAGDRYLAGQYLARTKL</sequence>
<comment type="caution">
    <text evidence="1">The sequence shown here is derived from an EMBL/GenBank/DDBJ whole genome shotgun (WGS) entry which is preliminary data.</text>
</comment>
<name>A0A7W6LKL6_9HYPH</name>
<dbReference type="Proteomes" id="UP000519897">
    <property type="component" value="Unassembled WGS sequence"/>
</dbReference>